<organism evidence="2 3">
    <name type="scientific">Catenuloplanes nepalensis</name>
    <dbReference type="NCBI Taxonomy" id="587533"/>
    <lineage>
        <taxon>Bacteria</taxon>
        <taxon>Bacillati</taxon>
        <taxon>Actinomycetota</taxon>
        <taxon>Actinomycetes</taxon>
        <taxon>Micromonosporales</taxon>
        <taxon>Micromonosporaceae</taxon>
        <taxon>Catenuloplanes</taxon>
    </lineage>
</organism>
<dbReference type="EMBL" id="JAUSRA010000001">
    <property type="protein sequence ID" value="MDP9796072.1"/>
    <property type="molecule type" value="Genomic_DNA"/>
</dbReference>
<dbReference type="PANTHER" id="PTHR37017">
    <property type="entry name" value="AB HYDROLASE-1 DOMAIN-CONTAINING PROTEIN-RELATED"/>
    <property type="match status" value="1"/>
</dbReference>
<accession>A0ABT9MXB0</accession>
<proteinExistence type="predicted"/>
<evidence type="ECO:0000313" key="2">
    <source>
        <dbReference type="EMBL" id="MDP9796072.1"/>
    </source>
</evidence>
<dbReference type="Proteomes" id="UP001240984">
    <property type="component" value="Unassembled WGS sequence"/>
</dbReference>
<dbReference type="SUPFAM" id="SSF53474">
    <property type="entry name" value="alpha/beta-Hydrolases"/>
    <property type="match status" value="1"/>
</dbReference>
<protein>
    <submittedName>
        <fullName evidence="2">Pimeloyl-ACP methyl ester carboxylesterase</fullName>
    </submittedName>
</protein>
<comment type="caution">
    <text evidence="2">The sequence shown here is derived from an EMBL/GenBank/DDBJ whole genome shotgun (WGS) entry which is preliminary data.</text>
</comment>
<reference evidence="2 3" key="1">
    <citation type="submission" date="2023-07" db="EMBL/GenBank/DDBJ databases">
        <title>Sequencing the genomes of 1000 actinobacteria strains.</title>
        <authorList>
            <person name="Klenk H.-P."/>
        </authorList>
    </citation>
    <scope>NUCLEOTIDE SEQUENCE [LARGE SCALE GENOMIC DNA]</scope>
    <source>
        <strain evidence="2 3">DSM 44710</strain>
    </source>
</reference>
<gene>
    <name evidence="2" type="ORF">J2S43_004584</name>
</gene>
<dbReference type="PANTHER" id="PTHR37017:SF13">
    <property type="entry name" value="AB HYDROLASE-1 DOMAIN-CONTAINING PROTEIN"/>
    <property type="match status" value="1"/>
</dbReference>
<feature type="domain" description="AB hydrolase-1" evidence="1">
    <location>
        <begin position="7"/>
        <end position="225"/>
    </location>
</feature>
<dbReference type="InterPro" id="IPR052897">
    <property type="entry name" value="Sec-Metab_Biosynth_Hydrolase"/>
</dbReference>
<sequence>MTQMNYVLIPGAWHGAWVWQPVARRLREAGHRALPLTMPGVDGDPSGVTLADAVAFTADTITRLGLRDVVLVAHSWGGYPATGAALRVPDRVAEVVYVSAVVPRAGVSQADELAPEMGAFVRGMIQSGGTVPIDLGSVQSVLLPGEPEPVQRLVAELLVPHPGAYFLDSLDEAVLPVPARYVLAEDDIALARPGAEFAARLGVEPILVPGGHETLITHPDEVAAAILKTAG</sequence>
<dbReference type="Gene3D" id="3.40.50.1820">
    <property type="entry name" value="alpha/beta hydrolase"/>
    <property type="match status" value="1"/>
</dbReference>
<evidence type="ECO:0000259" key="1">
    <source>
        <dbReference type="Pfam" id="PF12697"/>
    </source>
</evidence>
<keyword evidence="3" id="KW-1185">Reference proteome</keyword>
<name>A0ABT9MXB0_9ACTN</name>
<dbReference type="InterPro" id="IPR000073">
    <property type="entry name" value="AB_hydrolase_1"/>
</dbReference>
<dbReference type="Pfam" id="PF12697">
    <property type="entry name" value="Abhydrolase_6"/>
    <property type="match status" value="1"/>
</dbReference>
<evidence type="ECO:0000313" key="3">
    <source>
        <dbReference type="Proteomes" id="UP001240984"/>
    </source>
</evidence>
<dbReference type="InterPro" id="IPR029058">
    <property type="entry name" value="AB_hydrolase_fold"/>
</dbReference>